<evidence type="ECO:0000313" key="3">
    <source>
        <dbReference type="Proteomes" id="UP000544331"/>
    </source>
</evidence>
<comment type="caution">
    <text evidence="2">The sequence shown here is derived from an EMBL/GenBank/DDBJ whole genome shotgun (WGS) entry which is preliminary data.</text>
</comment>
<organism evidence="2 3">
    <name type="scientific">Fusarium mundagurra</name>
    <dbReference type="NCBI Taxonomy" id="1567541"/>
    <lineage>
        <taxon>Eukaryota</taxon>
        <taxon>Fungi</taxon>
        <taxon>Dikarya</taxon>
        <taxon>Ascomycota</taxon>
        <taxon>Pezizomycotina</taxon>
        <taxon>Sordariomycetes</taxon>
        <taxon>Hypocreomycetidae</taxon>
        <taxon>Hypocreales</taxon>
        <taxon>Nectriaceae</taxon>
        <taxon>Fusarium</taxon>
        <taxon>Fusarium fujikuroi species complex</taxon>
    </lineage>
</organism>
<dbReference type="EMBL" id="JAAOAN010000200">
    <property type="protein sequence ID" value="KAF5716682.1"/>
    <property type="molecule type" value="Genomic_DNA"/>
</dbReference>
<accession>A0A8H6DIY2</accession>
<evidence type="ECO:0000259" key="1">
    <source>
        <dbReference type="Pfam" id="PF20150"/>
    </source>
</evidence>
<keyword evidence="3" id="KW-1185">Reference proteome</keyword>
<proteinExistence type="predicted"/>
<sequence>MATEFHLFSALPPELRQEIWDIAIAIRSKRPGVRVFRILDALQEPSVCLEDVPGFEYGAHFALGIPLPDKDIVSVNGGSISDISTHIYHQALWNTCYESRLMMKKTFVPSKGYVYGSMGYYLSGSAPFYVTVTEQCHDLFILRPDSLEFRISDIYDSFSNTDIIFGIEYQEDWGSELYTEVQGGEICPAAELIKDIGSYMAPLAVFLVDYNLKLKADASRRRKPRDLYTRYYARDRRLVEVLFHEEREREQWEYINPIPHEEYHKSSFYFAKRICMAFEEMDISIHRGQYTPRIGLLGWDCL</sequence>
<dbReference type="Proteomes" id="UP000544331">
    <property type="component" value="Unassembled WGS sequence"/>
</dbReference>
<evidence type="ECO:0000313" key="2">
    <source>
        <dbReference type="EMBL" id="KAF5716682.1"/>
    </source>
</evidence>
<dbReference type="AlphaFoldDB" id="A0A8H6DIY2"/>
<feature type="domain" description="2EXR" evidence="1">
    <location>
        <begin position="5"/>
        <end position="104"/>
    </location>
</feature>
<reference evidence="2 3" key="1">
    <citation type="submission" date="2020-05" db="EMBL/GenBank/DDBJ databases">
        <title>Identification and distribution of gene clusters putatively required for synthesis of sphingolipid metabolism inhibitors in phylogenetically diverse species of the filamentous fungus Fusarium.</title>
        <authorList>
            <person name="Kim H.-S."/>
            <person name="Busman M."/>
            <person name="Brown D.W."/>
            <person name="Divon H."/>
            <person name="Uhlig S."/>
            <person name="Proctor R.H."/>
        </authorList>
    </citation>
    <scope>NUCLEOTIDE SEQUENCE [LARGE SCALE GENOMIC DNA]</scope>
    <source>
        <strain evidence="2 3">NRRL 66235</strain>
    </source>
</reference>
<dbReference type="InterPro" id="IPR045518">
    <property type="entry name" value="2EXR"/>
</dbReference>
<name>A0A8H6DIY2_9HYPO</name>
<protein>
    <recommendedName>
        <fullName evidence="1">2EXR domain-containing protein</fullName>
    </recommendedName>
</protein>
<dbReference type="OrthoDB" id="3596450at2759"/>
<dbReference type="Pfam" id="PF20150">
    <property type="entry name" value="2EXR"/>
    <property type="match status" value="1"/>
</dbReference>
<gene>
    <name evidence="2" type="ORF">FMUND_6209</name>
</gene>